<dbReference type="InterPro" id="IPR000914">
    <property type="entry name" value="SBP_5_dom"/>
</dbReference>
<dbReference type="Pfam" id="PF00496">
    <property type="entry name" value="SBP_bac_5"/>
    <property type="match status" value="1"/>
</dbReference>
<dbReference type="Gene3D" id="3.10.105.10">
    <property type="entry name" value="Dipeptide-binding Protein, Domain 3"/>
    <property type="match status" value="1"/>
</dbReference>
<dbReference type="GO" id="GO:1904680">
    <property type="term" value="F:peptide transmembrane transporter activity"/>
    <property type="evidence" value="ECO:0007669"/>
    <property type="project" value="TreeGrafter"/>
</dbReference>
<keyword evidence="2" id="KW-0732">Signal</keyword>
<proteinExistence type="predicted"/>
<evidence type="ECO:0000313" key="5">
    <source>
        <dbReference type="Proteomes" id="UP000552045"/>
    </source>
</evidence>
<dbReference type="RefSeq" id="WP_179434333.1">
    <property type="nucleotide sequence ID" value="NZ_BAABLC010000006.1"/>
</dbReference>
<feature type="domain" description="Solute-binding protein family 5" evidence="3">
    <location>
        <begin position="105"/>
        <end position="479"/>
    </location>
</feature>
<gene>
    <name evidence="4" type="ORF">BKA02_002378</name>
</gene>
<accession>A0A7Y9EWP5</accession>
<dbReference type="Gene3D" id="3.90.76.10">
    <property type="entry name" value="Dipeptide-binding Protein, Domain 1"/>
    <property type="match status" value="1"/>
</dbReference>
<keyword evidence="5" id="KW-1185">Reference proteome</keyword>
<protein>
    <submittedName>
        <fullName evidence="4">Peptide/nickel transport system substrate-binding protein</fullName>
    </submittedName>
</protein>
<reference evidence="4 5" key="1">
    <citation type="submission" date="2020-07" db="EMBL/GenBank/DDBJ databases">
        <title>Sequencing the genomes of 1000 actinobacteria strains.</title>
        <authorList>
            <person name="Klenk H.-P."/>
        </authorList>
    </citation>
    <scope>NUCLEOTIDE SEQUENCE [LARGE SCALE GENOMIC DNA]</scope>
    <source>
        <strain evidence="4 5">DSM 22185</strain>
    </source>
</reference>
<evidence type="ECO:0000256" key="1">
    <source>
        <dbReference type="SAM" id="MobiDB-lite"/>
    </source>
</evidence>
<dbReference type="SUPFAM" id="SSF53850">
    <property type="entry name" value="Periplasmic binding protein-like II"/>
    <property type="match status" value="1"/>
</dbReference>
<dbReference type="PANTHER" id="PTHR30290:SF65">
    <property type="entry name" value="MONOACYL PHOSPHATIDYLINOSITOL TETRAMANNOSIDE-BINDING PROTEIN LPQW-RELATED"/>
    <property type="match status" value="1"/>
</dbReference>
<dbReference type="PANTHER" id="PTHR30290">
    <property type="entry name" value="PERIPLASMIC BINDING COMPONENT OF ABC TRANSPORTER"/>
    <property type="match status" value="1"/>
</dbReference>
<comment type="caution">
    <text evidence="4">The sequence shown here is derived from an EMBL/GenBank/DDBJ whole genome shotgun (WGS) entry which is preliminary data.</text>
</comment>
<feature type="chain" id="PRO_5030848748" evidence="2">
    <location>
        <begin position="28"/>
        <end position="570"/>
    </location>
</feature>
<feature type="signal peptide" evidence="2">
    <location>
        <begin position="1"/>
        <end position="27"/>
    </location>
</feature>
<dbReference type="GO" id="GO:0015833">
    <property type="term" value="P:peptide transport"/>
    <property type="evidence" value="ECO:0007669"/>
    <property type="project" value="TreeGrafter"/>
</dbReference>
<dbReference type="InterPro" id="IPR039424">
    <property type="entry name" value="SBP_5"/>
</dbReference>
<dbReference type="Gene3D" id="3.40.190.10">
    <property type="entry name" value="Periplasmic binding protein-like II"/>
    <property type="match status" value="1"/>
</dbReference>
<evidence type="ECO:0000259" key="3">
    <source>
        <dbReference type="Pfam" id="PF00496"/>
    </source>
</evidence>
<dbReference type="InterPro" id="IPR030678">
    <property type="entry name" value="Peptide/Ni-bd"/>
</dbReference>
<name>A0A7Y9EWP5_9MICO</name>
<dbReference type="AlphaFoldDB" id="A0A7Y9EWP5"/>
<dbReference type="GO" id="GO:0042597">
    <property type="term" value="C:periplasmic space"/>
    <property type="evidence" value="ECO:0007669"/>
    <property type="project" value="UniProtKB-ARBA"/>
</dbReference>
<dbReference type="PIRSF" id="PIRSF002741">
    <property type="entry name" value="MppA"/>
    <property type="match status" value="1"/>
</dbReference>
<organism evidence="4 5">
    <name type="scientific">Microbacterium pseudoresistens</name>
    <dbReference type="NCBI Taxonomy" id="640634"/>
    <lineage>
        <taxon>Bacteria</taxon>
        <taxon>Bacillati</taxon>
        <taxon>Actinomycetota</taxon>
        <taxon>Actinomycetes</taxon>
        <taxon>Micrococcales</taxon>
        <taxon>Microbacteriaceae</taxon>
        <taxon>Microbacterium</taxon>
    </lineage>
</organism>
<dbReference type="GO" id="GO:0043190">
    <property type="term" value="C:ATP-binding cassette (ABC) transporter complex"/>
    <property type="evidence" value="ECO:0007669"/>
    <property type="project" value="InterPro"/>
</dbReference>
<dbReference type="PROSITE" id="PS51257">
    <property type="entry name" value="PROKAR_LIPOPROTEIN"/>
    <property type="match status" value="1"/>
</dbReference>
<dbReference type="CDD" id="cd08501">
    <property type="entry name" value="PBP2_Lpqw"/>
    <property type="match status" value="1"/>
</dbReference>
<evidence type="ECO:0000256" key="2">
    <source>
        <dbReference type="SAM" id="SignalP"/>
    </source>
</evidence>
<evidence type="ECO:0000313" key="4">
    <source>
        <dbReference type="EMBL" id="NYD55323.1"/>
    </source>
</evidence>
<dbReference type="EMBL" id="JACCBH010000001">
    <property type="protein sequence ID" value="NYD55323.1"/>
    <property type="molecule type" value="Genomic_DNA"/>
</dbReference>
<feature type="region of interest" description="Disordered" evidence="1">
    <location>
        <begin position="25"/>
        <end position="55"/>
    </location>
</feature>
<dbReference type="Proteomes" id="UP000552045">
    <property type="component" value="Unassembled WGS sequence"/>
</dbReference>
<sequence>MKRHHKLLGVVALSGALALAISGCASGSNNGGNDDGNSSVETKTADYNPQPRENLKEGGEVHFEINEIPPQLNPFNSDGSADTTRLASWYTPQPFLMDPSGEITPNPAYITDWNLDVVDGNSVVTIKVNPDAVWNDGTPIDWTAFETTWKANNGTDEAYAPNSTDGYKAITSVTKGDTDKDVIVTFDGEFAWPQMPFLGGIMHPAVNTAEIFNEGFISNPHPEWGAGPYKIENFDANGQTVSFVPNENWWGDKPLLDKVTFTGLDASASINAFKNGEIDEAPTNNKDRLAQVADMEDVVTYRAQRTSKTVLLVDADKPQFEDIKVRQAFFMGVNREQQQQIAWNGLGYEEEPAGSLNLYGFQDGYNDSFAEAGLKHDVDAAKKLLDDAGWTEGSDGIREKDGVKLSVTYPVFSDDPTIEALAKSLQQQEKEIGIEVKIDKRSSSDFSNDFTSKNWDTVSLQFTDSDPFGPLWFCQLYCSDSGLNLSATGTAEIDEKIKDQVESQTTAEDWTKASMKLEPEIIKETWGIIPIYNGPWIVTAKKGLANLTPEPYVGLDGYAITPVENVGWEK</sequence>